<gene>
    <name evidence="1" type="ORF">CU097_008747</name>
</gene>
<proteinExistence type="predicted"/>
<accession>A0A367JQE1</accession>
<name>A0A367JQE1_RHIAZ</name>
<evidence type="ECO:0000313" key="2">
    <source>
        <dbReference type="Proteomes" id="UP000252139"/>
    </source>
</evidence>
<keyword evidence="2" id="KW-1185">Reference proteome</keyword>
<dbReference type="AlphaFoldDB" id="A0A367JQE1"/>
<comment type="caution">
    <text evidence="1">The sequence shown here is derived from an EMBL/GenBank/DDBJ whole genome shotgun (WGS) entry which is preliminary data.</text>
</comment>
<dbReference type="EMBL" id="PJQL01000867">
    <property type="protein sequence ID" value="RCH92170.1"/>
    <property type="molecule type" value="Genomic_DNA"/>
</dbReference>
<reference evidence="1 2" key="1">
    <citation type="journal article" date="2018" name="G3 (Bethesda)">
        <title>Phylogenetic and Phylogenomic Definition of Rhizopus Species.</title>
        <authorList>
            <person name="Gryganskyi A.P."/>
            <person name="Golan J."/>
            <person name="Dolatabadi S."/>
            <person name="Mondo S."/>
            <person name="Robb S."/>
            <person name="Idnurm A."/>
            <person name="Muszewska A."/>
            <person name="Steczkiewicz K."/>
            <person name="Masonjones S."/>
            <person name="Liao H.L."/>
            <person name="Gajdeczka M.T."/>
            <person name="Anike F."/>
            <person name="Vuek A."/>
            <person name="Anishchenko I.M."/>
            <person name="Voigt K."/>
            <person name="de Hoog G.S."/>
            <person name="Smith M.E."/>
            <person name="Heitman J."/>
            <person name="Vilgalys R."/>
            <person name="Stajich J.E."/>
        </authorList>
    </citation>
    <scope>NUCLEOTIDE SEQUENCE [LARGE SCALE GENOMIC DNA]</scope>
    <source>
        <strain evidence="1 2">CBS 357.93</strain>
    </source>
</reference>
<protein>
    <submittedName>
        <fullName evidence="1">Uncharacterized protein</fullName>
    </submittedName>
</protein>
<organism evidence="1 2">
    <name type="scientific">Rhizopus azygosporus</name>
    <name type="common">Rhizopus microsporus var. azygosporus</name>
    <dbReference type="NCBI Taxonomy" id="86630"/>
    <lineage>
        <taxon>Eukaryota</taxon>
        <taxon>Fungi</taxon>
        <taxon>Fungi incertae sedis</taxon>
        <taxon>Mucoromycota</taxon>
        <taxon>Mucoromycotina</taxon>
        <taxon>Mucoromycetes</taxon>
        <taxon>Mucorales</taxon>
        <taxon>Mucorineae</taxon>
        <taxon>Rhizopodaceae</taxon>
        <taxon>Rhizopus</taxon>
    </lineage>
</organism>
<evidence type="ECO:0000313" key="1">
    <source>
        <dbReference type="EMBL" id="RCH92170.1"/>
    </source>
</evidence>
<dbReference type="Proteomes" id="UP000252139">
    <property type="component" value="Unassembled WGS sequence"/>
</dbReference>
<sequence length="88" mass="10110">MLRPDLKKTVKMFYGYAAAWLLKKDLLSLHDINMPIKSLFQDLCTMLGKDDILQLFAMVFKTCHGSTRCVPIESFEVMEMFLIGFTGL</sequence>